<comment type="caution">
    <text evidence="8">The sequence shown here is derived from an EMBL/GenBank/DDBJ whole genome shotgun (WGS) entry which is preliminary data.</text>
</comment>
<dbReference type="Pfam" id="PF14541">
    <property type="entry name" value="TAXi_C"/>
    <property type="match status" value="1"/>
</dbReference>
<dbReference type="InterPro" id="IPR034161">
    <property type="entry name" value="Pepsin-like_plant"/>
</dbReference>
<dbReference type="PANTHER" id="PTHR47967">
    <property type="entry name" value="OS07G0603500 PROTEIN-RELATED"/>
    <property type="match status" value="1"/>
</dbReference>
<dbReference type="SUPFAM" id="SSF50630">
    <property type="entry name" value="Acid proteases"/>
    <property type="match status" value="1"/>
</dbReference>
<name>A0A5J9VSG5_9POAL</name>
<dbReference type="EMBL" id="RWGY01000007">
    <property type="protein sequence ID" value="TVU38758.1"/>
    <property type="molecule type" value="Genomic_DNA"/>
</dbReference>
<dbReference type="GO" id="GO:0004190">
    <property type="term" value="F:aspartic-type endopeptidase activity"/>
    <property type="evidence" value="ECO:0007669"/>
    <property type="project" value="UniProtKB-KW"/>
</dbReference>
<feature type="chain" id="PRO_5023879874" description="Peptidase A1 domain-containing protein" evidence="6">
    <location>
        <begin position="20"/>
        <end position="480"/>
    </location>
</feature>
<evidence type="ECO:0000313" key="8">
    <source>
        <dbReference type="EMBL" id="TVU38758.1"/>
    </source>
</evidence>
<keyword evidence="6" id="KW-0732">Signal</keyword>
<proteinExistence type="inferred from homology"/>
<dbReference type="PROSITE" id="PS51767">
    <property type="entry name" value="PEPTIDASE_A1"/>
    <property type="match status" value="1"/>
</dbReference>
<organism evidence="8 9">
    <name type="scientific">Eragrostis curvula</name>
    <name type="common">weeping love grass</name>
    <dbReference type="NCBI Taxonomy" id="38414"/>
    <lineage>
        <taxon>Eukaryota</taxon>
        <taxon>Viridiplantae</taxon>
        <taxon>Streptophyta</taxon>
        <taxon>Embryophyta</taxon>
        <taxon>Tracheophyta</taxon>
        <taxon>Spermatophyta</taxon>
        <taxon>Magnoliopsida</taxon>
        <taxon>Liliopsida</taxon>
        <taxon>Poales</taxon>
        <taxon>Poaceae</taxon>
        <taxon>PACMAD clade</taxon>
        <taxon>Chloridoideae</taxon>
        <taxon>Eragrostideae</taxon>
        <taxon>Eragrostidinae</taxon>
        <taxon>Eragrostis</taxon>
    </lineage>
</organism>
<evidence type="ECO:0000256" key="5">
    <source>
        <dbReference type="ARBA" id="ARBA00023180"/>
    </source>
</evidence>
<dbReference type="OrthoDB" id="660550at2759"/>
<dbReference type="InterPro" id="IPR032799">
    <property type="entry name" value="TAXi_C"/>
</dbReference>
<dbReference type="PANTHER" id="PTHR47967:SF29">
    <property type="entry name" value="PEPTIDASE A1 DOMAIN-CONTAINING PROTEIN"/>
    <property type="match status" value="1"/>
</dbReference>
<dbReference type="InterPro" id="IPR033121">
    <property type="entry name" value="PEPTIDASE_A1"/>
</dbReference>
<evidence type="ECO:0000313" key="9">
    <source>
        <dbReference type="Proteomes" id="UP000324897"/>
    </source>
</evidence>
<dbReference type="Gene3D" id="2.40.70.10">
    <property type="entry name" value="Acid Proteases"/>
    <property type="match status" value="2"/>
</dbReference>
<keyword evidence="4" id="KW-0378">Hydrolase</keyword>
<dbReference type="Pfam" id="PF14543">
    <property type="entry name" value="TAXi_N"/>
    <property type="match status" value="1"/>
</dbReference>
<reference evidence="8 9" key="1">
    <citation type="journal article" date="2019" name="Sci. Rep.">
        <title>A high-quality genome of Eragrostis curvula grass provides insights into Poaceae evolution and supports new strategies to enhance forage quality.</title>
        <authorList>
            <person name="Carballo J."/>
            <person name="Santos B.A.C.M."/>
            <person name="Zappacosta D."/>
            <person name="Garbus I."/>
            <person name="Selva J.P."/>
            <person name="Gallo C.A."/>
            <person name="Diaz A."/>
            <person name="Albertini E."/>
            <person name="Caccamo M."/>
            <person name="Echenique V."/>
        </authorList>
    </citation>
    <scope>NUCLEOTIDE SEQUENCE [LARGE SCALE GENOMIC DNA]</scope>
    <source>
        <strain evidence="9">cv. Victoria</strain>
        <tissue evidence="8">Leaf</tissue>
    </source>
</reference>
<feature type="domain" description="Peptidase A1" evidence="7">
    <location>
        <begin position="98"/>
        <end position="473"/>
    </location>
</feature>
<keyword evidence="9" id="KW-1185">Reference proteome</keyword>
<dbReference type="InterPro" id="IPR051708">
    <property type="entry name" value="Plant_Aspart_Prot_A1"/>
</dbReference>
<keyword evidence="3" id="KW-0064">Aspartyl protease</keyword>
<evidence type="ECO:0000256" key="2">
    <source>
        <dbReference type="ARBA" id="ARBA00022670"/>
    </source>
</evidence>
<evidence type="ECO:0000256" key="1">
    <source>
        <dbReference type="ARBA" id="ARBA00007447"/>
    </source>
</evidence>
<dbReference type="InterPro" id="IPR032861">
    <property type="entry name" value="TAXi_N"/>
</dbReference>
<keyword evidence="5" id="KW-0325">Glycoprotein</keyword>
<evidence type="ECO:0000256" key="6">
    <source>
        <dbReference type="SAM" id="SignalP"/>
    </source>
</evidence>
<dbReference type="AlphaFoldDB" id="A0A5J9VSG5"/>
<comment type="similarity">
    <text evidence="1">Belongs to the peptidase A1 family.</text>
</comment>
<evidence type="ECO:0000256" key="3">
    <source>
        <dbReference type="ARBA" id="ARBA00022750"/>
    </source>
</evidence>
<protein>
    <recommendedName>
        <fullName evidence="7">Peptidase A1 domain-containing protein</fullName>
    </recommendedName>
</protein>
<feature type="signal peptide" evidence="6">
    <location>
        <begin position="1"/>
        <end position="19"/>
    </location>
</feature>
<dbReference type="CDD" id="cd05476">
    <property type="entry name" value="pepsin_A_like_plant"/>
    <property type="match status" value="1"/>
</dbReference>
<dbReference type="Gramene" id="TVU38758">
    <property type="protein sequence ID" value="TVU38758"/>
    <property type="gene ID" value="EJB05_12144"/>
</dbReference>
<keyword evidence="2" id="KW-0645">Protease</keyword>
<dbReference type="InterPro" id="IPR021109">
    <property type="entry name" value="Peptidase_aspartic_dom_sf"/>
</dbReference>
<dbReference type="Proteomes" id="UP000324897">
    <property type="component" value="Chromosome 4"/>
</dbReference>
<evidence type="ECO:0000259" key="7">
    <source>
        <dbReference type="PROSITE" id="PS51767"/>
    </source>
</evidence>
<evidence type="ECO:0000256" key="4">
    <source>
        <dbReference type="ARBA" id="ARBA00022801"/>
    </source>
</evidence>
<accession>A0A5J9VSG5</accession>
<dbReference type="GO" id="GO:0005576">
    <property type="term" value="C:extracellular region"/>
    <property type="evidence" value="ECO:0007669"/>
    <property type="project" value="TreeGrafter"/>
</dbReference>
<gene>
    <name evidence="8" type="ORF">EJB05_12144</name>
</gene>
<sequence length="480" mass="52082">MASLLHSSSLWWLMVVVAATSLLVGSAAPAAGGFRLELRHVDSKGNFTKSQLVQRAAHRSRVRAAVLSGGSTTVVSTSAASANSWDVRPNVHWSHSEYVVELQIGTPPVPFVAAVETSSDLIWTQSRPCTRCAYQPTPVYDPRTSRSFVPEPCSSAMCRAPLPRFNQLDYSCSSSSNNTRRPVPQRCQYSYNDTVLGASTKGVMGRETLTFPGSRPGTSMSISGIAFGCGYYNTGRIFNSTGTLGLGRGPLSLLSQLGIGKFSYCLTDYFLPRRMSPLLFGSLADLGGAAAVQNTPLFQSRFDESGTPYYVNLRGISIGPTRLPIPDGVFDFQQSDGSGGAVFDSTLSFTLLEERAFQEVVTHIAALLDGGITPRPRSYTANDSSIYYDIDQALICYPLSNGDELPVMPDMVLHFDENADMVLHRDNYMILLKEQSEMCLAMGAAQGISVIGNFQQQNMHLLFDIIGGYLSFVPADCSKL</sequence>
<feature type="non-terminal residue" evidence="8">
    <location>
        <position position="1"/>
    </location>
</feature>
<dbReference type="GO" id="GO:0006508">
    <property type="term" value="P:proteolysis"/>
    <property type="evidence" value="ECO:0007669"/>
    <property type="project" value="UniProtKB-KW"/>
</dbReference>